<accession>A0A835QJZ1</accession>
<evidence type="ECO:0000313" key="2">
    <source>
        <dbReference type="EMBL" id="KAG0470073.1"/>
    </source>
</evidence>
<keyword evidence="4" id="KW-1185">Reference proteome</keyword>
<sequence length="51" mass="5793">MPPTDSPTKAKAMLLTCAGDELERQWESQRSLWKNKQPKKRRASSGSRHPA</sequence>
<gene>
    <name evidence="3" type="ORF">HPP92_016172</name>
    <name evidence="2" type="ORF">HPP92_016773</name>
</gene>
<reference evidence="4 5" key="1">
    <citation type="journal article" date="2020" name="Nat. Food">
        <title>A phased Vanilla planifolia genome enables genetic improvement of flavour and production.</title>
        <authorList>
            <person name="Hasing T."/>
            <person name="Tang H."/>
            <person name="Brym M."/>
            <person name="Khazi F."/>
            <person name="Huang T."/>
            <person name="Chambers A.H."/>
        </authorList>
    </citation>
    <scope>NUCLEOTIDE SEQUENCE [LARGE SCALE GENOMIC DNA]</scope>
    <source>
        <tissue evidence="2">Leaf</tissue>
    </source>
</reference>
<evidence type="ECO:0000313" key="5">
    <source>
        <dbReference type="Proteomes" id="UP000639772"/>
    </source>
</evidence>
<comment type="caution">
    <text evidence="2">The sequence shown here is derived from an EMBL/GenBank/DDBJ whole genome shotgun (WGS) entry which is preliminary data.</text>
</comment>
<name>A0A835QJZ1_VANPL</name>
<dbReference type="Proteomes" id="UP000636800">
    <property type="component" value="Unassembled WGS sequence"/>
</dbReference>
<dbReference type="EMBL" id="JADCNM010000008">
    <property type="protein sequence ID" value="KAG0471626.1"/>
    <property type="molecule type" value="Genomic_DNA"/>
</dbReference>
<evidence type="ECO:0000256" key="1">
    <source>
        <dbReference type="SAM" id="MobiDB-lite"/>
    </source>
</evidence>
<evidence type="ECO:0000313" key="4">
    <source>
        <dbReference type="Proteomes" id="UP000636800"/>
    </source>
</evidence>
<organism evidence="2 4">
    <name type="scientific">Vanilla planifolia</name>
    <name type="common">Vanilla</name>
    <dbReference type="NCBI Taxonomy" id="51239"/>
    <lineage>
        <taxon>Eukaryota</taxon>
        <taxon>Viridiplantae</taxon>
        <taxon>Streptophyta</taxon>
        <taxon>Embryophyta</taxon>
        <taxon>Tracheophyta</taxon>
        <taxon>Spermatophyta</taxon>
        <taxon>Magnoliopsida</taxon>
        <taxon>Liliopsida</taxon>
        <taxon>Asparagales</taxon>
        <taxon>Orchidaceae</taxon>
        <taxon>Vanilloideae</taxon>
        <taxon>Vanilleae</taxon>
        <taxon>Vanilla</taxon>
    </lineage>
</organism>
<proteinExistence type="predicted"/>
<evidence type="ECO:0000313" key="3">
    <source>
        <dbReference type="EMBL" id="KAG0471626.1"/>
    </source>
</evidence>
<dbReference type="AlphaFoldDB" id="A0A835QJZ1"/>
<dbReference type="EMBL" id="JADCNL010000008">
    <property type="protein sequence ID" value="KAG0470073.1"/>
    <property type="molecule type" value="Genomic_DNA"/>
</dbReference>
<protein>
    <submittedName>
        <fullName evidence="2">Uncharacterized protein</fullName>
    </submittedName>
</protein>
<dbReference type="Proteomes" id="UP000639772">
    <property type="component" value="Unassembled WGS sequence"/>
</dbReference>
<feature type="region of interest" description="Disordered" evidence="1">
    <location>
        <begin position="28"/>
        <end position="51"/>
    </location>
</feature>